<gene>
    <name evidence="1" type="ORF">V8G54_020464</name>
</gene>
<dbReference type="AlphaFoldDB" id="A0AAQ3NFJ7"/>
<sequence>MIAATIQRDIIRCSRARLPEALPLRSNSLDHFFIGEERVLPIMKAQATQFSFNLFVILLGVRFPTLGLRSYWFDEALYDDDRFGGGFGLGSRGAAASDQGSGVLLKLAKGFFCVGSSLGLDIGRNRRGRRRYSVFMSCDFVSGRGFRGTLRFCGSWTRVFVIFVVGEAEEFGNLRLLGFGGRRGSGREDGGIAVFVVGFGVTAATAAEVARFGGGHVGERGFRWRQRLK</sequence>
<protein>
    <submittedName>
        <fullName evidence="1">Uncharacterized protein</fullName>
    </submittedName>
</protein>
<evidence type="ECO:0000313" key="2">
    <source>
        <dbReference type="Proteomes" id="UP001374535"/>
    </source>
</evidence>
<dbReference type="Proteomes" id="UP001374535">
    <property type="component" value="Chromosome 6"/>
</dbReference>
<keyword evidence="2" id="KW-1185">Reference proteome</keyword>
<accession>A0AAQ3NFJ7</accession>
<evidence type="ECO:0000313" key="1">
    <source>
        <dbReference type="EMBL" id="WVZ07118.1"/>
    </source>
</evidence>
<dbReference type="EMBL" id="CP144695">
    <property type="protein sequence ID" value="WVZ07118.1"/>
    <property type="molecule type" value="Genomic_DNA"/>
</dbReference>
<organism evidence="1 2">
    <name type="scientific">Vigna mungo</name>
    <name type="common">Black gram</name>
    <name type="synonym">Phaseolus mungo</name>
    <dbReference type="NCBI Taxonomy" id="3915"/>
    <lineage>
        <taxon>Eukaryota</taxon>
        <taxon>Viridiplantae</taxon>
        <taxon>Streptophyta</taxon>
        <taxon>Embryophyta</taxon>
        <taxon>Tracheophyta</taxon>
        <taxon>Spermatophyta</taxon>
        <taxon>Magnoliopsida</taxon>
        <taxon>eudicotyledons</taxon>
        <taxon>Gunneridae</taxon>
        <taxon>Pentapetalae</taxon>
        <taxon>rosids</taxon>
        <taxon>fabids</taxon>
        <taxon>Fabales</taxon>
        <taxon>Fabaceae</taxon>
        <taxon>Papilionoideae</taxon>
        <taxon>50 kb inversion clade</taxon>
        <taxon>NPAAA clade</taxon>
        <taxon>indigoferoid/millettioid clade</taxon>
        <taxon>Phaseoleae</taxon>
        <taxon>Vigna</taxon>
    </lineage>
</organism>
<proteinExistence type="predicted"/>
<name>A0AAQ3NFJ7_VIGMU</name>
<reference evidence="1 2" key="1">
    <citation type="journal article" date="2023" name="Life. Sci Alliance">
        <title>Evolutionary insights into 3D genome organization and epigenetic landscape of Vigna mungo.</title>
        <authorList>
            <person name="Junaid A."/>
            <person name="Singh B."/>
            <person name="Bhatia S."/>
        </authorList>
    </citation>
    <scope>NUCLEOTIDE SEQUENCE [LARGE SCALE GENOMIC DNA]</scope>
    <source>
        <strain evidence="1">Urdbean</strain>
    </source>
</reference>